<evidence type="ECO:0000313" key="2">
    <source>
        <dbReference type="Proteomes" id="UP001597361"/>
    </source>
</evidence>
<comment type="caution">
    <text evidence="1">The sequence shown here is derived from an EMBL/GenBank/DDBJ whole genome shotgun (WGS) entry which is preliminary data.</text>
</comment>
<dbReference type="PROSITE" id="PS01125">
    <property type="entry name" value="ROK"/>
    <property type="match status" value="1"/>
</dbReference>
<gene>
    <name evidence="1" type="ORF">ACFSKL_16935</name>
</gene>
<protein>
    <submittedName>
        <fullName evidence="1">ROK family protein</fullName>
    </submittedName>
</protein>
<dbReference type="SUPFAM" id="SSF53067">
    <property type="entry name" value="Actin-like ATPase domain"/>
    <property type="match status" value="1"/>
</dbReference>
<evidence type="ECO:0000313" key="1">
    <source>
        <dbReference type="EMBL" id="MFD2036494.1"/>
    </source>
</evidence>
<dbReference type="InterPro" id="IPR043129">
    <property type="entry name" value="ATPase_NBD"/>
</dbReference>
<sequence>MSEFNAENLWGIDMGGTKIEGIILKSKDEPKELFRHRVPTEAHLGYDHILNQFAKLVAQMEHHAGYKADIIGLASPGTYIPSKGIMKNCNATVINGRNFKVDLENQLKLRIRLANDANCFALAEAKLGVAKDLHIANLVLFGVILGTGVGGGIVVNGRLINGKHGIGGEWGHNYLYPEEGELCYCGKRGCNEQILSGPALEKYYLQQSGISRSLKEIHQMHLEKSDPIATNTILRLQDGFAKALSIVINIVDPDIIVIGGGVSHIDSIYEESGLLKRMIFNNEFETPIVKAKLGDSAGVYGAALLVCDNSSQP</sequence>
<name>A0ABW4VQK4_9BACT</name>
<keyword evidence="2" id="KW-1185">Reference proteome</keyword>
<organism evidence="1 2">
    <name type="scientific">Belliella marina</name>
    <dbReference type="NCBI Taxonomy" id="1644146"/>
    <lineage>
        <taxon>Bacteria</taxon>
        <taxon>Pseudomonadati</taxon>
        <taxon>Bacteroidota</taxon>
        <taxon>Cytophagia</taxon>
        <taxon>Cytophagales</taxon>
        <taxon>Cyclobacteriaceae</taxon>
        <taxon>Belliella</taxon>
    </lineage>
</organism>
<dbReference type="Gene3D" id="3.30.420.40">
    <property type="match status" value="2"/>
</dbReference>
<dbReference type="Proteomes" id="UP001597361">
    <property type="component" value="Unassembled WGS sequence"/>
</dbReference>
<dbReference type="RefSeq" id="WP_376887548.1">
    <property type="nucleotide sequence ID" value="NZ_JBHUHR010000043.1"/>
</dbReference>
<reference evidence="2" key="1">
    <citation type="journal article" date="2019" name="Int. J. Syst. Evol. Microbiol.">
        <title>The Global Catalogue of Microorganisms (GCM) 10K type strain sequencing project: providing services to taxonomists for standard genome sequencing and annotation.</title>
        <authorList>
            <consortium name="The Broad Institute Genomics Platform"/>
            <consortium name="The Broad Institute Genome Sequencing Center for Infectious Disease"/>
            <person name="Wu L."/>
            <person name="Ma J."/>
        </authorList>
    </citation>
    <scope>NUCLEOTIDE SEQUENCE [LARGE SCALE GENOMIC DNA]</scope>
    <source>
        <strain evidence="2">CGMCC 1.15180</strain>
    </source>
</reference>
<accession>A0ABW4VQK4</accession>
<proteinExistence type="predicted"/>
<dbReference type="PANTHER" id="PTHR18964">
    <property type="entry name" value="ROK (REPRESSOR, ORF, KINASE) FAMILY"/>
    <property type="match status" value="1"/>
</dbReference>
<dbReference type="PANTHER" id="PTHR18964:SF174">
    <property type="entry name" value="D-ALLOSE KINASE-RELATED"/>
    <property type="match status" value="1"/>
</dbReference>
<dbReference type="InterPro" id="IPR000600">
    <property type="entry name" value="ROK"/>
</dbReference>
<dbReference type="EMBL" id="JBHUHR010000043">
    <property type="protein sequence ID" value="MFD2036494.1"/>
    <property type="molecule type" value="Genomic_DNA"/>
</dbReference>
<dbReference type="InterPro" id="IPR049874">
    <property type="entry name" value="ROK_cs"/>
</dbReference>
<dbReference type="Pfam" id="PF00480">
    <property type="entry name" value="ROK"/>
    <property type="match status" value="1"/>
</dbReference>